<dbReference type="PANTHER" id="PTHR11533:SF174">
    <property type="entry name" value="PUROMYCIN-SENSITIVE AMINOPEPTIDASE-RELATED"/>
    <property type="match status" value="1"/>
</dbReference>
<dbReference type="SUPFAM" id="SSF63737">
    <property type="entry name" value="Leukotriene A4 hydrolase N-terminal domain"/>
    <property type="match status" value="1"/>
</dbReference>
<evidence type="ECO:0000256" key="3">
    <source>
        <dbReference type="ARBA" id="ARBA00022438"/>
    </source>
</evidence>
<dbReference type="InterPro" id="IPR045357">
    <property type="entry name" value="Aminopeptidase_N-like_N"/>
</dbReference>
<dbReference type="InterPro" id="IPR034016">
    <property type="entry name" value="M1_APN-typ"/>
</dbReference>
<evidence type="ECO:0000256" key="14">
    <source>
        <dbReference type="SAM" id="SignalP"/>
    </source>
</evidence>
<dbReference type="InterPro" id="IPR024571">
    <property type="entry name" value="ERAP1-like_C_dom"/>
</dbReference>
<evidence type="ECO:0000256" key="9">
    <source>
        <dbReference type="PIRSR" id="PIRSR634016-1"/>
    </source>
</evidence>
<keyword evidence="8 13" id="KW-0482">Metalloprotease</keyword>
<evidence type="ECO:0000256" key="1">
    <source>
        <dbReference type="ARBA" id="ARBA00000098"/>
    </source>
</evidence>
<dbReference type="Pfam" id="PF11838">
    <property type="entry name" value="ERAP1_C"/>
    <property type="match status" value="1"/>
</dbReference>
<feature type="binding site" evidence="11">
    <location>
        <position position="332"/>
    </location>
    <ligand>
        <name>Zn(2+)</name>
        <dbReference type="ChEBI" id="CHEBI:29105"/>
        <note>catalytic</note>
    </ligand>
</feature>
<sequence>MMAFTRRNLAAALAATLVLMLPVSGSVAAERNYSFDTTPGKLPKTVIPVHYAIELTPDLEKLSLAGVEVVDIEAREPTARLTLNAVNMTLGAATIDGDTQRADITLDAAAESATLTFTQPITTGTHRLRIAFTARINSFGRGLFFVDYPTDQGIRRMISSQLEPADARRIFPCWDEPAFKATFALTVTVPRSFLAVSNMPVAHEEAVNSDLKQVTFALTPKMSSYLFVLSAGELERITAQADGVTIGVVTTAGKAEKGRFALDNAVKLLDYYNDYFGVKYPLPKLDLIAVPGGFGGAMENWGGITFFESRLLFDPATNANTARRSIFSVLAHEMAHQWFGDLVTMGWWDNLWLNEGFASWMQEKAAAHFYPQWRTWLNGYGQKQYAMALDARRTSHPIQQPIADQSEATTAFDGITYNKGQALIRMLESYLGDQAFRAGIRNYMAAHAYGNSTTADLWQALESAAGKPVTGIAASFTEQDGVPLIIAETTCNGTEQRMSLRQDRFMIAPARSTSANDDAKVLSPRHWQIPIAVGPLRATQPAEILLDGSAEIAAGSCGDPVKVNLGDVGYYRVEYGPRSREALAKSLTTMTPEDRVNFLADQWALVQAGRTELASYLTLTEGISADDHRTVWDQVIGTLSRLDRLARDRSARPALQAYARARLRPVFDRLGWDATGPDNDDEALLRSSLIRALGEFGDVEIIAEAKRRFAGFVQNPQSLPSALRDTVAQVVGISADRASYDTLISLARKSTVTSERLRYYYAAASARDATLARATLALTLTDELPSTIINGIISAVASSGEQPDLAWDFVQQNLDALTARQGPSFRDAFIPEVMTNFSDETHAIELAHFAPAQATSGGRVMVARALETIAIADDLKTRALPAIDAWTKTHNGR</sequence>
<feature type="domain" description="Peptidase M1 membrane alanine aminopeptidase" evidence="15">
    <location>
        <begin position="260"/>
        <end position="474"/>
    </location>
</feature>
<dbReference type="GO" id="GO:0006508">
    <property type="term" value="P:proteolysis"/>
    <property type="evidence" value="ECO:0007669"/>
    <property type="project" value="UniProtKB-KW"/>
</dbReference>
<dbReference type="PANTHER" id="PTHR11533">
    <property type="entry name" value="PROTEASE M1 ZINC METALLOPROTEASE"/>
    <property type="match status" value="1"/>
</dbReference>
<dbReference type="CDD" id="cd09601">
    <property type="entry name" value="M1_APN-Q_like"/>
    <property type="match status" value="1"/>
</dbReference>
<keyword evidence="7 11" id="KW-0862">Zinc</keyword>
<evidence type="ECO:0000313" key="19">
    <source>
        <dbReference type="Proteomes" id="UP000243904"/>
    </source>
</evidence>
<dbReference type="Gene3D" id="1.10.390.10">
    <property type="entry name" value="Neutral Protease Domain 2"/>
    <property type="match status" value="1"/>
</dbReference>
<dbReference type="GO" id="GO:0005737">
    <property type="term" value="C:cytoplasm"/>
    <property type="evidence" value="ECO:0007669"/>
    <property type="project" value="TreeGrafter"/>
</dbReference>
<dbReference type="Proteomes" id="UP000243904">
    <property type="component" value="Chromosome I"/>
</dbReference>
<feature type="binding site" evidence="10">
    <location>
        <position position="163"/>
    </location>
    <ligand>
        <name>substrate</name>
    </ligand>
</feature>
<dbReference type="Pfam" id="PF17900">
    <property type="entry name" value="Peptidase_M1_N"/>
    <property type="match status" value="1"/>
</dbReference>
<evidence type="ECO:0000256" key="8">
    <source>
        <dbReference type="ARBA" id="ARBA00023049"/>
    </source>
</evidence>
<reference evidence="19" key="1">
    <citation type="submission" date="2016-10" db="EMBL/GenBank/DDBJ databases">
        <authorList>
            <person name="Varghese N."/>
            <person name="Submissions S."/>
        </authorList>
    </citation>
    <scope>NUCLEOTIDE SEQUENCE [LARGE SCALE GENOMIC DNA]</scope>
    <source>
        <strain evidence="19">GAS369</strain>
    </source>
</reference>
<dbReference type="Gene3D" id="1.25.50.20">
    <property type="match status" value="1"/>
</dbReference>
<dbReference type="Pfam" id="PF01433">
    <property type="entry name" value="Peptidase_M1"/>
    <property type="match status" value="1"/>
</dbReference>
<feature type="signal peptide" evidence="14">
    <location>
        <begin position="1"/>
        <end position="28"/>
    </location>
</feature>
<dbReference type="GO" id="GO:0016285">
    <property type="term" value="F:alanyl aminopeptidase activity"/>
    <property type="evidence" value="ECO:0007669"/>
    <property type="project" value="UniProtKB-EC"/>
</dbReference>
<feature type="binding site" evidence="10">
    <location>
        <begin position="296"/>
        <end position="300"/>
    </location>
    <ligand>
        <name>substrate</name>
    </ligand>
</feature>
<dbReference type="AlphaFoldDB" id="A0A1H1UD36"/>
<dbReference type="PRINTS" id="PR00756">
    <property type="entry name" value="ALADIPTASE"/>
</dbReference>
<dbReference type="GO" id="GO:0008270">
    <property type="term" value="F:zinc ion binding"/>
    <property type="evidence" value="ECO:0007669"/>
    <property type="project" value="UniProtKB-UniRule"/>
</dbReference>
<feature type="domain" description="ERAP1-like C-terminal" evidence="16">
    <location>
        <begin position="561"/>
        <end position="870"/>
    </location>
</feature>
<evidence type="ECO:0000256" key="5">
    <source>
        <dbReference type="ARBA" id="ARBA00022723"/>
    </source>
</evidence>
<comment type="catalytic activity">
    <reaction evidence="1">
        <text>Release of an N-terminal amino acid, Xaa-|-Yaa- from a peptide, amide or arylamide. Xaa is preferably Ala, but may be most amino acids including Pro (slow action). When a terminal hydrophobic residue is followed by a prolyl residue, the two may be released as an intact Xaa-Pro dipeptide.</text>
        <dbReference type="EC" id="3.4.11.2"/>
    </reaction>
</comment>
<dbReference type="EC" id="3.4.11.-" evidence="13"/>
<dbReference type="InterPro" id="IPR014782">
    <property type="entry name" value="Peptidase_M1_dom"/>
</dbReference>
<dbReference type="GO" id="GO:0042277">
    <property type="term" value="F:peptide binding"/>
    <property type="evidence" value="ECO:0007669"/>
    <property type="project" value="TreeGrafter"/>
</dbReference>
<keyword evidence="3 13" id="KW-0031">Aminopeptidase</keyword>
<feature type="binding site" evidence="10">
    <location>
        <position position="826"/>
    </location>
    <ligand>
        <name>substrate</name>
    </ligand>
</feature>
<keyword evidence="14" id="KW-0732">Signal</keyword>
<evidence type="ECO:0000259" key="17">
    <source>
        <dbReference type="Pfam" id="PF17900"/>
    </source>
</evidence>
<evidence type="ECO:0000259" key="16">
    <source>
        <dbReference type="Pfam" id="PF11838"/>
    </source>
</evidence>
<evidence type="ECO:0000256" key="11">
    <source>
        <dbReference type="PIRSR" id="PIRSR634016-3"/>
    </source>
</evidence>
<keyword evidence="19" id="KW-1185">Reference proteome</keyword>
<feature type="binding site" evidence="11">
    <location>
        <position position="355"/>
    </location>
    <ligand>
        <name>Zn(2+)</name>
        <dbReference type="ChEBI" id="CHEBI:29105"/>
        <note>catalytic</note>
    </ligand>
</feature>
<dbReference type="GO" id="GO:0005615">
    <property type="term" value="C:extracellular space"/>
    <property type="evidence" value="ECO:0007669"/>
    <property type="project" value="TreeGrafter"/>
</dbReference>
<dbReference type="GO" id="GO:0043171">
    <property type="term" value="P:peptide catabolic process"/>
    <property type="evidence" value="ECO:0007669"/>
    <property type="project" value="TreeGrafter"/>
</dbReference>
<feature type="site" description="Transition state stabilizer" evidence="12">
    <location>
        <position position="417"/>
    </location>
</feature>
<evidence type="ECO:0000259" key="15">
    <source>
        <dbReference type="Pfam" id="PF01433"/>
    </source>
</evidence>
<dbReference type="SUPFAM" id="SSF55486">
    <property type="entry name" value="Metalloproteases ('zincins'), catalytic domain"/>
    <property type="match status" value="1"/>
</dbReference>
<proteinExistence type="inferred from homology"/>
<evidence type="ECO:0000313" key="18">
    <source>
        <dbReference type="EMBL" id="SDS70422.1"/>
    </source>
</evidence>
<dbReference type="InterPro" id="IPR027268">
    <property type="entry name" value="Peptidase_M4/M1_CTD_sf"/>
</dbReference>
<dbReference type="InterPro" id="IPR001930">
    <property type="entry name" value="Peptidase_M1"/>
</dbReference>
<evidence type="ECO:0000256" key="13">
    <source>
        <dbReference type="RuleBase" id="RU364040"/>
    </source>
</evidence>
<dbReference type="Gene3D" id="2.60.40.1910">
    <property type="match status" value="1"/>
</dbReference>
<evidence type="ECO:0000256" key="12">
    <source>
        <dbReference type="PIRSR" id="PIRSR634016-4"/>
    </source>
</evidence>
<evidence type="ECO:0000256" key="4">
    <source>
        <dbReference type="ARBA" id="ARBA00022670"/>
    </source>
</evidence>
<keyword evidence="4 13" id="KW-0645">Protease</keyword>
<evidence type="ECO:0000256" key="2">
    <source>
        <dbReference type="ARBA" id="ARBA00010136"/>
    </source>
</evidence>
<keyword evidence="6 13" id="KW-0378">Hydrolase</keyword>
<accession>A0A1H1UD36</accession>
<feature type="binding site" evidence="11">
    <location>
        <position position="336"/>
    </location>
    <ligand>
        <name>Zn(2+)</name>
        <dbReference type="ChEBI" id="CHEBI:29105"/>
        <note>catalytic</note>
    </ligand>
</feature>
<keyword evidence="5 11" id="KW-0479">Metal-binding</keyword>
<feature type="domain" description="Aminopeptidase N-like N-terminal" evidence="17">
    <location>
        <begin position="48"/>
        <end position="226"/>
    </location>
</feature>
<dbReference type="GO" id="GO:0070006">
    <property type="term" value="F:metalloaminopeptidase activity"/>
    <property type="evidence" value="ECO:0007669"/>
    <property type="project" value="TreeGrafter"/>
</dbReference>
<dbReference type="Gene3D" id="2.60.40.1730">
    <property type="entry name" value="tricorn interacting facor f3 domain"/>
    <property type="match status" value="1"/>
</dbReference>
<dbReference type="InterPro" id="IPR050344">
    <property type="entry name" value="Peptidase_M1_aminopeptidases"/>
</dbReference>
<dbReference type="GO" id="GO:0016020">
    <property type="term" value="C:membrane"/>
    <property type="evidence" value="ECO:0007669"/>
    <property type="project" value="TreeGrafter"/>
</dbReference>
<dbReference type="InterPro" id="IPR042097">
    <property type="entry name" value="Aminopeptidase_N-like_N_sf"/>
</dbReference>
<dbReference type="FunFam" id="1.10.390.10:FF:000006">
    <property type="entry name" value="Puromycin-sensitive aminopeptidase"/>
    <property type="match status" value="1"/>
</dbReference>
<evidence type="ECO:0000256" key="7">
    <source>
        <dbReference type="ARBA" id="ARBA00022833"/>
    </source>
</evidence>
<protein>
    <recommendedName>
        <fullName evidence="13">Aminopeptidase</fullName>
        <ecNumber evidence="13">3.4.11.-</ecNumber>
    </recommendedName>
</protein>
<evidence type="ECO:0000256" key="6">
    <source>
        <dbReference type="ARBA" id="ARBA00022801"/>
    </source>
</evidence>
<evidence type="ECO:0000256" key="10">
    <source>
        <dbReference type="PIRSR" id="PIRSR634016-2"/>
    </source>
</evidence>
<dbReference type="EMBL" id="LT629750">
    <property type="protein sequence ID" value="SDS70422.1"/>
    <property type="molecule type" value="Genomic_DNA"/>
</dbReference>
<gene>
    <name evidence="18" type="ORF">SAMN05444158_2912</name>
</gene>
<feature type="active site" description="Proton acceptor" evidence="9">
    <location>
        <position position="333"/>
    </location>
</feature>
<organism evidence="18 19">
    <name type="scientific">Bradyrhizobium canariense</name>
    <dbReference type="NCBI Taxonomy" id="255045"/>
    <lineage>
        <taxon>Bacteria</taxon>
        <taxon>Pseudomonadati</taxon>
        <taxon>Pseudomonadota</taxon>
        <taxon>Alphaproteobacteria</taxon>
        <taxon>Hyphomicrobiales</taxon>
        <taxon>Nitrobacteraceae</taxon>
        <taxon>Bradyrhizobium</taxon>
    </lineage>
</organism>
<feature type="chain" id="PRO_5009262116" description="Aminopeptidase" evidence="14">
    <location>
        <begin position="29"/>
        <end position="893"/>
    </location>
</feature>
<comment type="cofactor">
    <cofactor evidence="11 13">
        <name>Zn(2+)</name>
        <dbReference type="ChEBI" id="CHEBI:29105"/>
    </cofactor>
    <text evidence="11 13">Binds 1 zinc ion per subunit.</text>
</comment>
<name>A0A1H1UD36_9BRAD</name>
<comment type="similarity">
    <text evidence="2 13">Belongs to the peptidase M1 family.</text>
</comment>